<dbReference type="EMBL" id="ALBS01000233">
    <property type="protein sequence ID" value="EJT47706.1"/>
    <property type="molecule type" value="Genomic_DNA"/>
</dbReference>
<comment type="caution">
    <text evidence="1">The sequence shown here is derived from an EMBL/GenBank/DDBJ whole genome shotgun (WGS) entry which is preliminary data.</text>
</comment>
<evidence type="ECO:0000313" key="1">
    <source>
        <dbReference type="EMBL" id="EJT47706.1"/>
    </source>
</evidence>
<dbReference type="KEGG" id="tasa:A1Q1_03483"/>
<organism evidence="1 2">
    <name type="scientific">Trichosporon asahii var. asahii (strain ATCC 90039 / CBS 2479 / JCM 2466 / KCTC 7840 / NBRC 103889/ NCYC 2677 / UAMH 7654)</name>
    <name type="common">Yeast</name>
    <dbReference type="NCBI Taxonomy" id="1186058"/>
    <lineage>
        <taxon>Eukaryota</taxon>
        <taxon>Fungi</taxon>
        <taxon>Dikarya</taxon>
        <taxon>Basidiomycota</taxon>
        <taxon>Agaricomycotina</taxon>
        <taxon>Tremellomycetes</taxon>
        <taxon>Trichosporonales</taxon>
        <taxon>Trichosporonaceae</taxon>
        <taxon>Trichosporon</taxon>
    </lineage>
</organism>
<dbReference type="HOGENOM" id="CLU_1185757_0_0_1"/>
<gene>
    <name evidence="1" type="ORF">A1Q1_03483</name>
</gene>
<dbReference type="RefSeq" id="XP_014178756.1">
    <property type="nucleotide sequence ID" value="XM_014323281.1"/>
</dbReference>
<name>J5SV67_TRIAS</name>
<dbReference type="GeneID" id="25986996"/>
<protein>
    <submittedName>
        <fullName evidence="1">Uncharacterized protein</fullName>
    </submittedName>
</protein>
<evidence type="ECO:0000313" key="2">
    <source>
        <dbReference type="Proteomes" id="UP000002748"/>
    </source>
</evidence>
<sequence length="234" mass="25697">MTLFQPPGSASCFMSQDATSQHNRVASPICTAHVSTIPCLTNGLYLEFGLVDESRVEQEQLAACQHYSPVDLLDILEPALARPSTALDAGDGPRAPPDHHIVPLAQLADLATAFEPFSILVEESTLNAHAVQNRDTSRKRLREYVAERGDVEREQEAETAHREAEHGRALALPEQRGGVQNRAVAAERQDEVRVWEQFVGCRPLVCALAPPRSTELTNNDYVKVGMVADRVPLD</sequence>
<proteinExistence type="predicted"/>
<reference evidence="1 2" key="1">
    <citation type="journal article" date="2012" name="Eukaryot. Cell">
        <title>Draft genome sequence of CBS 2479, the standard type strain of Trichosporon asahii.</title>
        <authorList>
            <person name="Yang R.Y."/>
            <person name="Li H.T."/>
            <person name="Zhu H."/>
            <person name="Zhou G.P."/>
            <person name="Wang M."/>
            <person name="Wang L."/>
        </authorList>
    </citation>
    <scope>NUCLEOTIDE SEQUENCE [LARGE SCALE GENOMIC DNA]</scope>
    <source>
        <strain evidence="2">ATCC 90039 / CBS 2479 / JCM 2466 / KCTC 7840 / NCYC 2677 / UAMH 7654</strain>
    </source>
</reference>
<dbReference type="AlphaFoldDB" id="J5SV67"/>
<accession>J5SV67</accession>
<dbReference type="VEuPathDB" id="FungiDB:A1Q1_03483"/>
<dbReference type="Proteomes" id="UP000002748">
    <property type="component" value="Unassembled WGS sequence"/>
</dbReference>